<accession>A0AA39G2S7</accession>
<comment type="caution">
    <text evidence="11">The sequence shown here is derived from an EMBL/GenBank/DDBJ whole genome shotgun (WGS) entry which is preliminary data.</text>
</comment>
<feature type="transmembrane region" description="Helical" evidence="10">
    <location>
        <begin position="46"/>
        <end position="68"/>
    </location>
</feature>
<keyword evidence="9" id="KW-0807">Transducer</keyword>
<reference evidence="11" key="1">
    <citation type="journal article" date="2023" name="bioRxiv">
        <title>Scaffold-level genome assemblies of two parasitoid biocontrol wasps reveal the parthenogenesis mechanism and an associated novel virus.</title>
        <authorList>
            <person name="Inwood S."/>
            <person name="Skelly J."/>
            <person name="Guhlin J."/>
            <person name="Harrop T."/>
            <person name="Goldson S."/>
            <person name="Dearden P."/>
        </authorList>
    </citation>
    <scope>NUCLEOTIDE SEQUENCE</scope>
    <source>
        <strain evidence="11">Lincoln</strain>
        <tissue evidence="11">Whole body</tissue>
    </source>
</reference>
<evidence type="ECO:0000256" key="6">
    <source>
        <dbReference type="ARBA" id="ARBA00022989"/>
    </source>
</evidence>
<dbReference type="EMBL" id="JAQQBR010000003">
    <property type="protein sequence ID" value="KAK0180231.1"/>
    <property type="molecule type" value="Genomic_DNA"/>
</dbReference>
<gene>
    <name evidence="11" type="ORF">PV327_005896</name>
</gene>
<proteinExistence type="predicted"/>
<feature type="transmembrane region" description="Helical" evidence="10">
    <location>
        <begin position="201"/>
        <end position="220"/>
    </location>
</feature>
<evidence type="ECO:0000313" key="12">
    <source>
        <dbReference type="Proteomes" id="UP001168972"/>
    </source>
</evidence>
<reference evidence="11" key="2">
    <citation type="submission" date="2023-03" db="EMBL/GenBank/DDBJ databases">
        <authorList>
            <person name="Inwood S.N."/>
            <person name="Skelly J.G."/>
            <person name="Guhlin J."/>
            <person name="Harrop T.W.R."/>
            <person name="Goldson S.G."/>
            <person name="Dearden P.K."/>
        </authorList>
    </citation>
    <scope>NUCLEOTIDE SEQUENCE</scope>
    <source>
        <strain evidence="11">Lincoln</strain>
        <tissue evidence="11">Whole body</tissue>
    </source>
</reference>
<evidence type="ECO:0000256" key="4">
    <source>
        <dbReference type="ARBA" id="ARBA00022692"/>
    </source>
</evidence>
<dbReference type="GO" id="GO:0005886">
    <property type="term" value="C:plasma membrane"/>
    <property type="evidence" value="ECO:0007669"/>
    <property type="project" value="UniProtKB-SubCell"/>
</dbReference>
<dbReference type="PANTHER" id="PTHR21137:SF35">
    <property type="entry name" value="ODORANT RECEPTOR 19A-RELATED"/>
    <property type="match status" value="1"/>
</dbReference>
<evidence type="ECO:0000256" key="8">
    <source>
        <dbReference type="ARBA" id="ARBA00023170"/>
    </source>
</evidence>
<dbReference type="Pfam" id="PF02949">
    <property type="entry name" value="7tm_6"/>
    <property type="match status" value="2"/>
</dbReference>
<evidence type="ECO:0000313" key="11">
    <source>
        <dbReference type="EMBL" id="KAK0180231.1"/>
    </source>
</evidence>
<dbReference type="PANTHER" id="PTHR21137">
    <property type="entry name" value="ODORANT RECEPTOR"/>
    <property type="match status" value="1"/>
</dbReference>
<evidence type="ECO:0000256" key="10">
    <source>
        <dbReference type="SAM" id="Phobius"/>
    </source>
</evidence>
<dbReference type="GO" id="GO:0004984">
    <property type="term" value="F:olfactory receptor activity"/>
    <property type="evidence" value="ECO:0007669"/>
    <property type="project" value="InterPro"/>
</dbReference>
<evidence type="ECO:0000256" key="1">
    <source>
        <dbReference type="ARBA" id="ARBA00004651"/>
    </source>
</evidence>
<evidence type="ECO:0000256" key="2">
    <source>
        <dbReference type="ARBA" id="ARBA00022475"/>
    </source>
</evidence>
<keyword evidence="6 10" id="KW-1133">Transmembrane helix</keyword>
<keyword evidence="12" id="KW-1185">Reference proteome</keyword>
<keyword evidence="7 10" id="KW-0472">Membrane</keyword>
<feature type="transmembrane region" description="Helical" evidence="10">
    <location>
        <begin position="104"/>
        <end position="122"/>
    </location>
</feature>
<name>A0AA39G2S7_MICHY</name>
<dbReference type="GO" id="GO:0007165">
    <property type="term" value="P:signal transduction"/>
    <property type="evidence" value="ECO:0007669"/>
    <property type="project" value="UniProtKB-KW"/>
</dbReference>
<protein>
    <submittedName>
        <fullName evidence="11">Uncharacterized protein</fullName>
    </submittedName>
</protein>
<evidence type="ECO:0000256" key="5">
    <source>
        <dbReference type="ARBA" id="ARBA00022725"/>
    </source>
</evidence>
<evidence type="ECO:0000256" key="9">
    <source>
        <dbReference type="ARBA" id="ARBA00023224"/>
    </source>
</evidence>
<keyword evidence="4 10" id="KW-0812">Transmembrane</keyword>
<evidence type="ECO:0000256" key="3">
    <source>
        <dbReference type="ARBA" id="ARBA00022606"/>
    </source>
</evidence>
<sequence>MLNTLKNRKRIVDLVNRLQNYSFKPRNPAENKVLNDFEYAMKWKTIIFAVVLQLGTVNLIVQSLIYLAPHRMTITKLYLPWDAKTFTGYWTAWILQVFGRWLDGPIIVACDSLVSGILYRIAAQFKILRIRLHDLTNLEEIHVGNNQDVEDWETKKIVELVKEHLEYYVSTVVLCTTIFVFSEVKEFNGPAALMVTYTASMYFQVYLLCSAGSEMTYQGLKISTKKSMLLMMMRSQKPLKFTCFNIIDLSIDSFSQIVKFSYSAYNVLSQKK</sequence>
<dbReference type="GO" id="GO:0005549">
    <property type="term" value="F:odorant binding"/>
    <property type="evidence" value="ECO:0007669"/>
    <property type="project" value="InterPro"/>
</dbReference>
<keyword evidence="8" id="KW-0675">Receptor</keyword>
<dbReference type="InterPro" id="IPR004117">
    <property type="entry name" value="7tm6_olfct_rcpt"/>
</dbReference>
<feature type="transmembrane region" description="Helical" evidence="10">
    <location>
        <begin position="165"/>
        <end position="181"/>
    </location>
</feature>
<comment type="subcellular location">
    <subcellularLocation>
        <location evidence="1">Cell membrane</location>
        <topology evidence="1">Multi-pass membrane protein</topology>
    </subcellularLocation>
</comment>
<dbReference type="Proteomes" id="UP001168972">
    <property type="component" value="Unassembled WGS sequence"/>
</dbReference>
<keyword evidence="2" id="KW-1003">Cell membrane</keyword>
<keyword evidence="5" id="KW-0552">Olfaction</keyword>
<evidence type="ECO:0000256" key="7">
    <source>
        <dbReference type="ARBA" id="ARBA00023136"/>
    </source>
</evidence>
<keyword evidence="3" id="KW-0716">Sensory transduction</keyword>
<dbReference type="AlphaFoldDB" id="A0AA39G2S7"/>
<organism evidence="11 12">
    <name type="scientific">Microctonus hyperodae</name>
    <name type="common">Parasitoid wasp</name>
    <dbReference type="NCBI Taxonomy" id="165561"/>
    <lineage>
        <taxon>Eukaryota</taxon>
        <taxon>Metazoa</taxon>
        <taxon>Ecdysozoa</taxon>
        <taxon>Arthropoda</taxon>
        <taxon>Hexapoda</taxon>
        <taxon>Insecta</taxon>
        <taxon>Pterygota</taxon>
        <taxon>Neoptera</taxon>
        <taxon>Endopterygota</taxon>
        <taxon>Hymenoptera</taxon>
        <taxon>Apocrita</taxon>
        <taxon>Ichneumonoidea</taxon>
        <taxon>Braconidae</taxon>
        <taxon>Euphorinae</taxon>
        <taxon>Microctonus</taxon>
    </lineage>
</organism>